<evidence type="ECO:0000256" key="3">
    <source>
        <dbReference type="ARBA" id="ARBA00007718"/>
    </source>
</evidence>
<sequence>MSVNLSRNILSKQSIKTCVPAARSLASLVNRPRNEKSGPTAIVMMNMGGPVDLDEVHPFLSRLFHDGDLIPLPAQKWLAPWIAKRRTPSIREQYAAIGGGSPILKWTRHQGEEMVKLLDELSPETAPHKNYVMFRYAQPLTETALSEMQRDGVKRAVAFTQYPQYSCSTTGSSLNELYRRSMSADSAYPSQIEWSVIDRWATHPGLIQAITENVRAALNNFKPGLGEPGAKWEGNDSDRPVILFSAHSLPMSVVNRGDPYVSEVAMTVGAVMRELGDWPYRLVWQSQVGPSAWMGQQTQQAIQGLARLGRKNAVLVPVAFTSDHIETLYELDHEYVKEGEELGMNIQRAESLNDSPTFIRALADIAASHLKNKDKTSVQMRLRCPGCTNKTCGEQKAWLEGPP</sequence>
<comment type="catalytic activity">
    <reaction evidence="12">
        <text>heme b + 2 H(+) = protoporphyrin IX + Fe(2+)</text>
        <dbReference type="Rhea" id="RHEA:22584"/>
        <dbReference type="ChEBI" id="CHEBI:15378"/>
        <dbReference type="ChEBI" id="CHEBI:29033"/>
        <dbReference type="ChEBI" id="CHEBI:57306"/>
        <dbReference type="ChEBI" id="CHEBI:60344"/>
        <dbReference type="EC" id="4.98.1.1"/>
    </reaction>
</comment>
<evidence type="ECO:0000256" key="6">
    <source>
        <dbReference type="ARBA" id="ARBA00023004"/>
    </source>
</evidence>
<dbReference type="Pfam" id="PF00762">
    <property type="entry name" value="Ferrochelatase"/>
    <property type="match status" value="1"/>
</dbReference>
<keyword evidence="10 12" id="KW-0456">Lyase</keyword>
<organism evidence="13 14">
    <name type="scientific">Rhizoctonia solani</name>
    <dbReference type="NCBI Taxonomy" id="456999"/>
    <lineage>
        <taxon>Eukaryota</taxon>
        <taxon>Fungi</taxon>
        <taxon>Dikarya</taxon>
        <taxon>Basidiomycota</taxon>
        <taxon>Agaricomycotina</taxon>
        <taxon>Agaricomycetes</taxon>
        <taxon>Cantharellales</taxon>
        <taxon>Ceratobasidiaceae</taxon>
        <taxon>Rhizoctonia</taxon>
    </lineage>
</organism>
<comment type="similarity">
    <text evidence="3 12">Belongs to the ferrochelatase family.</text>
</comment>
<keyword evidence="8 12" id="KW-0350">Heme biosynthesis</keyword>
<dbReference type="PANTHER" id="PTHR11108">
    <property type="entry name" value="FERROCHELATASE"/>
    <property type="match status" value="1"/>
</dbReference>
<dbReference type="InterPro" id="IPR001015">
    <property type="entry name" value="Ferrochelatase"/>
</dbReference>
<gene>
    <name evidence="13" type="ORF">RDB_LOCUS129771</name>
</gene>
<evidence type="ECO:0000256" key="10">
    <source>
        <dbReference type="ARBA" id="ARBA00023239"/>
    </source>
</evidence>
<dbReference type="SUPFAM" id="SSF53800">
    <property type="entry name" value="Chelatase"/>
    <property type="match status" value="1"/>
</dbReference>
<keyword evidence="4 12" id="KW-0999">Mitochondrion inner membrane</keyword>
<evidence type="ECO:0000313" key="13">
    <source>
        <dbReference type="EMBL" id="CAE6479098.1"/>
    </source>
</evidence>
<dbReference type="InterPro" id="IPR019772">
    <property type="entry name" value="Ferrochelatase_AS"/>
</dbReference>
<dbReference type="EMBL" id="CAJMWR010004015">
    <property type="protein sequence ID" value="CAE6479098.1"/>
    <property type="molecule type" value="Genomic_DNA"/>
</dbReference>
<comment type="caution">
    <text evidence="13">The sequence shown here is derived from an EMBL/GenBank/DDBJ whole genome shotgun (WGS) entry which is preliminary data.</text>
</comment>
<reference evidence="13" key="1">
    <citation type="submission" date="2021-01" db="EMBL/GenBank/DDBJ databases">
        <authorList>
            <person name="Kaushik A."/>
        </authorList>
    </citation>
    <scope>NUCLEOTIDE SEQUENCE</scope>
    <source>
        <strain evidence="13">AG1-1A</strain>
    </source>
</reference>
<evidence type="ECO:0000256" key="2">
    <source>
        <dbReference type="ARBA" id="ARBA00004943"/>
    </source>
</evidence>
<accession>A0A8H3CC15</accession>
<evidence type="ECO:0000256" key="9">
    <source>
        <dbReference type="ARBA" id="ARBA00023136"/>
    </source>
</evidence>
<evidence type="ECO:0000256" key="1">
    <source>
        <dbReference type="ARBA" id="ARBA00004443"/>
    </source>
</evidence>
<name>A0A8H3CC15_9AGAM</name>
<evidence type="ECO:0000256" key="4">
    <source>
        <dbReference type="ARBA" id="ARBA00022792"/>
    </source>
</evidence>
<proteinExistence type="inferred from homology"/>
<comment type="subcellular location">
    <subcellularLocation>
        <location evidence="1">Mitochondrion inner membrane</location>
        <topology evidence="1">Peripheral membrane protein</topology>
        <orientation evidence="1">Matrix side</orientation>
    </subcellularLocation>
</comment>
<keyword evidence="11 12" id="KW-0627">Porphyrin biosynthesis</keyword>
<protein>
    <recommendedName>
        <fullName evidence="12">Ferrochelatase</fullName>
        <ecNumber evidence="12">4.98.1.1</ecNumber>
    </recommendedName>
</protein>
<keyword evidence="6 12" id="KW-0408">Iron</keyword>
<evidence type="ECO:0000256" key="12">
    <source>
        <dbReference type="RuleBase" id="RU000607"/>
    </source>
</evidence>
<dbReference type="Gene3D" id="3.40.50.1400">
    <property type="match status" value="2"/>
</dbReference>
<dbReference type="GO" id="GO:0004325">
    <property type="term" value="F:ferrochelatase activity"/>
    <property type="evidence" value="ECO:0007669"/>
    <property type="project" value="UniProtKB-UniRule"/>
</dbReference>
<dbReference type="EC" id="4.98.1.1" evidence="12"/>
<dbReference type="PROSITE" id="PS00534">
    <property type="entry name" value="FERROCHELATASE"/>
    <property type="match status" value="1"/>
</dbReference>
<evidence type="ECO:0000256" key="8">
    <source>
        <dbReference type="ARBA" id="ARBA00023133"/>
    </source>
</evidence>
<dbReference type="InterPro" id="IPR033659">
    <property type="entry name" value="Ferrochelatase_N"/>
</dbReference>
<dbReference type="NCBIfam" id="TIGR00109">
    <property type="entry name" value="hemH"/>
    <property type="match status" value="1"/>
</dbReference>
<dbReference type="CDD" id="cd00419">
    <property type="entry name" value="Ferrochelatase_C"/>
    <property type="match status" value="1"/>
</dbReference>
<dbReference type="InterPro" id="IPR033644">
    <property type="entry name" value="Ferrochelatase_C"/>
</dbReference>
<dbReference type="HAMAP" id="MF_00323">
    <property type="entry name" value="Ferrochelatase"/>
    <property type="match status" value="1"/>
</dbReference>
<evidence type="ECO:0000256" key="5">
    <source>
        <dbReference type="ARBA" id="ARBA00022946"/>
    </source>
</evidence>
<dbReference type="FunFam" id="3.40.50.1400:FF:000003">
    <property type="entry name" value="Ferrochelatase"/>
    <property type="match status" value="1"/>
</dbReference>
<dbReference type="UniPathway" id="UPA00252">
    <property type="reaction ID" value="UER00325"/>
</dbReference>
<dbReference type="PANTHER" id="PTHR11108:SF1">
    <property type="entry name" value="FERROCHELATASE, MITOCHONDRIAL"/>
    <property type="match status" value="1"/>
</dbReference>
<keyword evidence="5" id="KW-0809">Transit peptide</keyword>
<evidence type="ECO:0000256" key="7">
    <source>
        <dbReference type="ARBA" id="ARBA00023128"/>
    </source>
</evidence>
<keyword evidence="7" id="KW-0496">Mitochondrion</keyword>
<keyword evidence="9" id="KW-0472">Membrane</keyword>
<dbReference type="GO" id="GO:0005743">
    <property type="term" value="C:mitochondrial inner membrane"/>
    <property type="evidence" value="ECO:0007669"/>
    <property type="project" value="UniProtKB-SubCell"/>
</dbReference>
<evidence type="ECO:0000256" key="11">
    <source>
        <dbReference type="ARBA" id="ARBA00023244"/>
    </source>
</evidence>
<dbReference type="AlphaFoldDB" id="A0A8H3CC15"/>
<dbReference type="GO" id="GO:0006783">
    <property type="term" value="P:heme biosynthetic process"/>
    <property type="evidence" value="ECO:0007669"/>
    <property type="project" value="UniProtKB-UniRule"/>
</dbReference>
<dbReference type="Proteomes" id="UP000663840">
    <property type="component" value="Unassembled WGS sequence"/>
</dbReference>
<dbReference type="CDD" id="cd03411">
    <property type="entry name" value="Ferrochelatase_N"/>
    <property type="match status" value="1"/>
</dbReference>
<comment type="pathway">
    <text evidence="2 12">Porphyrin-containing compound metabolism; protoheme biosynthesis; protoheme from protoporphyrin-IX: step 1/1.</text>
</comment>
<comment type="function">
    <text evidence="12">Catalyzes the ferrous insertion into protoporphyrin IX.</text>
</comment>
<evidence type="ECO:0000313" key="14">
    <source>
        <dbReference type="Proteomes" id="UP000663840"/>
    </source>
</evidence>